<proteinExistence type="predicted"/>
<dbReference type="InterPro" id="IPR043128">
    <property type="entry name" value="Rev_trsase/Diguanyl_cyclase"/>
</dbReference>
<accession>A0ABV8J4H4</accession>
<dbReference type="InterPro" id="IPR050469">
    <property type="entry name" value="Diguanylate_Cyclase"/>
</dbReference>
<dbReference type="SUPFAM" id="SSF48452">
    <property type="entry name" value="TPR-like"/>
    <property type="match status" value="1"/>
</dbReference>
<reference evidence="3" key="1">
    <citation type="journal article" date="2019" name="Int. J. Syst. Evol. Microbiol.">
        <title>The Global Catalogue of Microorganisms (GCM) 10K type strain sequencing project: providing services to taxonomists for standard genome sequencing and annotation.</title>
        <authorList>
            <consortium name="The Broad Institute Genomics Platform"/>
            <consortium name="The Broad Institute Genome Sequencing Center for Infectious Disease"/>
            <person name="Wu L."/>
            <person name="Ma J."/>
        </authorList>
    </citation>
    <scope>NUCLEOTIDE SEQUENCE [LARGE SCALE GENOMIC DNA]</scope>
    <source>
        <strain evidence="3">TBRC 5832</strain>
    </source>
</reference>
<feature type="domain" description="GGDEF" evidence="1">
    <location>
        <begin position="382"/>
        <end position="515"/>
    </location>
</feature>
<dbReference type="EC" id="2.7.7.65" evidence="2"/>
<dbReference type="SMART" id="SM00267">
    <property type="entry name" value="GGDEF"/>
    <property type="match status" value="1"/>
</dbReference>
<sequence length="515" mass="56468">MSVLVLGADDLAGAITELEDTYVFDTVAMRDHAADLERRAHDLGEPLLAARARLCLGHLWLRSGDVAQADRIIRVVHRWATEHGDRPLLARAHSLWSTVHRHTGDDAASLDHMVIAVELLDGAGSAYLQIWTRVKLADALGQLGSLDAARERYAEAEQWAIRLGQQRLHVGVLNNWAWTECATGHPDRADTVVTRMLESAGRYDFELEPADLDTVAGVQIANGAYAEAEELLLACIERHRRGEHEDADALPEYLLSLARARRGRADVDQAQRTLDECRDMCAARGLSALLGRVHEEQAELHAARGEYAEALAAHKAYVAAEMAAHSEQREALAQNRLAMLETAEARRDATEFRDQARRDALTCLHNRRFVDENLPPLLSGGTGCAVALLDIDHFKRLNDELSHETGDLVLIEVAKLLRAAADDLGPDAFAARLGGEEFLLALPGRSTREAAVIAATVRDAVRAHPWQELTHGRPVTVSIGVAGTDDGDRTQPALLSRADARLYEAKRAGRDRVAC</sequence>
<dbReference type="Gene3D" id="1.25.40.10">
    <property type="entry name" value="Tetratricopeptide repeat domain"/>
    <property type="match status" value="1"/>
</dbReference>
<keyword evidence="3" id="KW-1185">Reference proteome</keyword>
<evidence type="ECO:0000259" key="1">
    <source>
        <dbReference type="PROSITE" id="PS50887"/>
    </source>
</evidence>
<dbReference type="CDD" id="cd01949">
    <property type="entry name" value="GGDEF"/>
    <property type="match status" value="1"/>
</dbReference>
<comment type="caution">
    <text evidence="2">The sequence shown here is derived from an EMBL/GenBank/DDBJ whole genome shotgun (WGS) entry which is preliminary data.</text>
</comment>
<dbReference type="Gene3D" id="3.30.70.270">
    <property type="match status" value="1"/>
</dbReference>
<dbReference type="RefSeq" id="WP_378069765.1">
    <property type="nucleotide sequence ID" value="NZ_JBHSBL010000019.1"/>
</dbReference>
<dbReference type="InterPro" id="IPR011990">
    <property type="entry name" value="TPR-like_helical_dom_sf"/>
</dbReference>
<dbReference type="EMBL" id="JBHSBL010000019">
    <property type="protein sequence ID" value="MFC4068880.1"/>
    <property type="molecule type" value="Genomic_DNA"/>
</dbReference>
<dbReference type="InterPro" id="IPR000160">
    <property type="entry name" value="GGDEF_dom"/>
</dbReference>
<organism evidence="2 3">
    <name type="scientific">Actinoplanes subglobosus</name>
    <dbReference type="NCBI Taxonomy" id="1547892"/>
    <lineage>
        <taxon>Bacteria</taxon>
        <taxon>Bacillati</taxon>
        <taxon>Actinomycetota</taxon>
        <taxon>Actinomycetes</taxon>
        <taxon>Micromonosporales</taxon>
        <taxon>Micromonosporaceae</taxon>
        <taxon>Actinoplanes</taxon>
    </lineage>
</organism>
<protein>
    <submittedName>
        <fullName evidence="2">Diguanylate cyclase</fullName>
        <ecNumber evidence="2">2.7.7.65</ecNumber>
    </submittedName>
</protein>
<evidence type="ECO:0000313" key="3">
    <source>
        <dbReference type="Proteomes" id="UP001595867"/>
    </source>
</evidence>
<keyword evidence="2" id="KW-0808">Transferase</keyword>
<keyword evidence="2" id="KW-0548">Nucleotidyltransferase</keyword>
<gene>
    <name evidence="2" type="ORF">ACFO0C_28450</name>
</gene>
<evidence type="ECO:0000313" key="2">
    <source>
        <dbReference type="EMBL" id="MFC4068880.1"/>
    </source>
</evidence>
<dbReference type="GO" id="GO:0052621">
    <property type="term" value="F:diguanylate cyclase activity"/>
    <property type="evidence" value="ECO:0007669"/>
    <property type="project" value="UniProtKB-EC"/>
</dbReference>
<name>A0ABV8J4H4_9ACTN</name>
<dbReference type="SUPFAM" id="SSF55073">
    <property type="entry name" value="Nucleotide cyclase"/>
    <property type="match status" value="1"/>
</dbReference>
<dbReference type="InterPro" id="IPR029787">
    <property type="entry name" value="Nucleotide_cyclase"/>
</dbReference>
<dbReference type="NCBIfam" id="TIGR00254">
    <property type="entry name" value="GGDEF"/>
    <property type="match status" value="1"/>
</dbReference>
<dbReference type="PROSITE" id="PS50887">
    <property type="entry name" value="GGDEF"/>
    <property type="match status" value="1"/>
</dbReference>
<dbReference type="Pfam" id="PF00990">
    <property type="entry name" value="GGDEF"/>
    <property type="match status" value="1"/>
</dbReference>
<dbReference type="Proteomes" id="UP001595867">
    <property type="component" value="Unassembled WGS sequence"/>
</dbReference>
<dbReference type="PANTHER" id="PTHR45138">
    <property type="entry name" value="REGULATORY COMPONENTS OF SENSORY TRANSDUCTION SYSTEM"/>
    <property type="match status" value="1"/>
</dbReference>
<dbReference type="PANTHER" id="PTHR45138:SF9">
    <property type="entry name" value="DIGUANYLATE CYCLASE DGCM-RELATED"/>
    <property type="match status" value="1"/>
</dbReference>